<organism evidence="10 11">
    <name type="scientific">Rhodopseudomonas rhenobacensis</name>
    <dbReference type="NCBI Taxonomy" id="87461"/>
    <lineage>
        <taxon>Bacteria</taxon>
        <taxon>Pseudomonadati</taxon>
        <taxon>Pseudomonadota</taxon>
        <taxon>Alphaproteobacteria</taxon>
        <taxon>Hyphomicrobiales</taxon>
        <taxon>Nitrobacteraceae</taxon>
        <taxon>Rhodopseudomonas</taxon>
    </lineage>
</organism>
<evidence type="ECO:0000256" key="7">
    <source>
        <dbReference type="ARBA" id="ARBA00058324"/>
    </source>
</evidence>
<evidence type="ECO:0000256" key="6">
    <source>
        <dbReference type="ARBA" id="ARBA00022801"/>
    </source>
</evidence>
<evidence type="ECO:0000256" key="2">
    <source>
        <dbReference type="ARBA" id="ARBA00022596"/>
    </source>
</evidence>
<sequence length="206" mass="22332">MSAMISSDSQPLRTLVLGIGNILWADEGFGVRAVEQFHQRYVCPENVTVMDGGTQGLYLVQYVNEADRLIVFDAVDYGLAPGTLKLVRNEEVPKFTGIKKMSLHQTGFQEVLSAAELLGHVPSEMLLIGCQPQDLENWGGPLTAPVRGQIDAAVDAAVAALAAWGVEVTPRERPLAPDERLLEGAIDFDNYERCPTARALLGDRGA</sequence>
<proteinExistence type="inferred from homology"/>
<name>A0A7W7Z3E1_9BRAD</name>
<evidence type="ECO:0000256" key="8">
    <source>
        <dbReference type="ARBA" id="ARBA00067626"/>
    </source>
</evidence>
<dbReference type="PANTHER" id="PTHR30302:SF1">
    <property type="entry name" value="HYDROGENASE 2 MATURATION PROTEASE"/>
    <property type="match status" value="1"/>
</dbReference>
<feature type="binding site" evidence="9">
    <location>
        <position position="104"/>
    </location>
    <ligand>
        <name>Ni(2+)</name>
        <dbReference type="ChEBI" id="CHEBI:49786"/>
    </ligand>
</feature>
<dbReference type="EMBL" id="JACHIH010000010">
    <property type="protein sequence ID" value="MBB5047305.1"/>
    <property type="molecule type" value="Genomic_DNA"/>
</dbReference>
<evidence type="ECO:0000313" key="10">
    <source>
        <dbReference type="EMBL" id="MBB5047305.1"/>
    </source>
</evidence>
<comment type="caution">
    <text evidence="10">The sequence shown here is derived from an EMBL/GenBank/DDBJ whole genome shotgun (WGS) entry which is preliminary data.</text>
</comment>
<dbReference type="SUPFAM" id="SSF53163">
    <property type="entry name" value="HybD-like"/>
    <property type="match status" value="1"/>
</dbReference>
<evidence type="ECO:0000256" key="3">
    <source>
        <dbReference type="ARBA" id="ARBA00022670"/>
    </source>
</evidence>
<dbReference type="AlphaFoldDB" id="A0A7W7Z3E1"/>
<dbReference type="InterPro" id="IPR000671">
    <property type="entry name" value="Peptidase_A31"/>
</dbReference>
<reference evidence="10 11" key="1">
    <citation type="submission" date="2020-08" db="EMBL/GenBank/DDBJ databases">
        <title>Genomic Encyclopedia of Type Strains, Phase IV (KMG-IV): sequencing the most valuable type-strain genomes for metagenomic binning, comparative biology and taxonomic classification.</title>
        <authorList>
            <person name="Goeker M."/>
        </authorList>
    </citation>
    <scope>NUCLEOTIDE SEQUENCE [LARGE SCALE GENOMIC DNA]</scope>
    <source>
        <strain evidence="10 11">DSM 12706</strain>
    </source>
</reference>
<dbReference type="FunFam" id="3.40.50.1450:FF:000002">
    <property type="entry name" value="Hydrogenase 1 maturation protease"/>
    <property type="match status" value="1"/>
</dbReference>
<evidence type="ECO:0000256" key="9">
    <source>
        <dbReference type="PIRSR" id="PIRSR604419-1"/>
    </source>
</evidence>
<evidence type="ECO:0000256" key="5">
    <source>
        <dbReference type="ARBA" id="ARBA00022750"/>
    </source>
</evidence>
<dbReference type="InterPro" id="IPR023430">
    <property type="entry name" value="Pept_HybD-like_dom_sf"/>
</dbReference>
<evidence type="ECO:0000256" key="4">
    <source>
        <dbReference type="ARBA" id="ARBA00022723"/>
    </source>
</evidence>
<comment type="function">
    <text evidence="7">Not known. Could be involved in the processing of hydrogenase.</text>
</comment>
<evidence type="ECO:0000313" key="11">
    <source>
        <dbReference type="Proteomes" id="UP000542353"/>
    </source>
</evidence>
<dbReference type="Proteomes" id="UP000542353">
    <property type="component" value="Unassembled WGS sequence"/>
</dbReference>
<dbReference type="NCBIfam" id="TIGR00072">
    <property type="entry name" value="hydrog_prot"/>
    <property type="match status" value="1"/>
</dbReference>
<dbReference type="GO" id="GO:0046872">
    <property type="term" value="F:metal ion binding"/>
    <property type="evidence" value="ECO:0007669"/>
    <property type="project" value="UniProtKB-KW"/>
</dbReference>
<dbReference type="PRINTS" id="PR00446">
    <property type="entry name" value="HYDRGNUPTAKE"/>
</dbReference>
<gene>
    <name evidence="10" type="ORF">HNR60_002059</name>
</gene>
<dbReference type="NCBIfam" id="TIGR00140">
    <property type="entry name" value="hupD"/>
    <property type="match status" value="1"/>
</dbReference>
<keyword evidence="11" id="KW-1185">Reference proteome</keyword>
<comment type="similarity">
    <text evidence="1">Belongs to the peptidase A31 family.</text>
</comment>
<dbReference type="Pfam" id="PF01750">
    <property type="entry name" value="HycI"/>
    <property type="match status" value="1"/>
</dbReference>
<keyword evidence="2 9" id="KW-0533">Nickel</keyword>
<dbReference type="RefSeq" id="WP_184257013.1">
    <property type="nucleotide sequence ID" value="NZ_JACHIH010000010.1"/>
</dbReference>
<keyword evidence="6 10" id="KW-0378">Hydrolase</keyword>
<dbReference type="InterPro" id="IPR004419">
    <property type="entry name" value="Pept_A31_hyd_express"/>
</dbReference>
<dbReference type="Gene3D" id="3.40.50.1450">
    <property type="entry name" value="HybD-like"/>
    <property type="match status" value="1"/>
</dbReference>
<evidence type="ECO:0000256" key="1">
    <source>
        <dbReference type="ARBA" id="ARBA00006814"/>
    </source>
</evidence>
<feature type="binding site" evidence="9">
    <location>
        <position position="27"/>
    </location>
    <ligand>
        <name>Ni(2+)</name>
        <dbReference type="ChEBI" id="CHEBI:49786"/>
    </ligand>
</feature>
<protein>
    <recommendedName>
        <fullName evidence="8">Hydrogenase expression/formation protein HupD</fullName>
    </recommendedName>
</protein>
<dbReference type="GO" id="GO:0016485">
    <property type="term" value="P:protein processing"/>
    <property type="evidence" value="ECO:0007669"/>
    <property type="project" value="InterPro"/>
</dbReference>
<keyword evidence="3 10" id="KW-0645">Protease</keyword>
<dbReference type="CDD" id="cd06062">
    <property type="entry name" value="H2MP_MemB-H2up"/>
    <property type="match status" value="1"/>
</dbReference>
<keyword evidence="4 9" id="KW-0479">Metal-binding</keyword>
<feature type="binding site" evidence="9">
    <location>
        <position position="73"/>
    </location>
    <ligand>
        <name>Ni(2+)</name>
        <dbReference type="ChEBI" id="CHEBI:49786"/>
    </ligand>
</feature>
<dbReference type="GO" id="GO:0004190">
    <property type="term" value="F:aspartic-type endopeptidase activity"/>
    <property type="evidence" value="ECO:0007669"/>
    <property type="project" value="UniProtKB-KW"/>
</dbReference>
<dbReference type="PANTHER" id="PTHR30302">
    <property type="entry name" value="HYDROGENASE 1 MATURATION PROTEASE"/>
    <property type="match status" value="1"/>
</dbReference>
<keyword evidence="5" id="KW-0064">Aspartyl protease</keyword>
<accession>A0A7W7Z3E1</accession>
<dbReference type="GO" id="GO:0008047">
    <property type="term" value="F:enzyme activator activity"/>
    <property type="evidence" value="ECO:0007669"/>
    <property type="project" value="InterPro"/>
</dbReference>